<dbReference type="GO" id="GO:0140359">
    <property type="term" value="F:ABC-type transporter activity"/>
    <property type="evidence" value="ECO:0007669"/>
    <property type="project" value="InterPro"/>
</dbReference>
<dbReference type="GO" id="GO:0005886">
    <property type="term" value="C:plasma membrane"/>
    <property type="evidence" value="ECO:0007669"/>
    <property type="project" value="UniProtKB-SubCell"/>
</dbReference>
<evidence type="ECO:0000256" key="3">
    <source>
        <dbReference type="ARBA" id="ARBA00022989"/>
    </source>
</evidence>
<evidence type="ECO:0000256" key="1">
    <source>
        <dbReference type="ARBA" id="ARBA00004651"/>
    </source>
</evidence>
<dbReference type="InterPro" id="IPR011527">
    <property type="entry name" value="ABC1_TM_dom"/>
</dbReference>
<proteinExistence type="predicted"/>
<dbReference type="PROSITE" id="PS50929">
    <property type="entry name" value="ABC_TM1F"/>
    <property type="match status" value="1"/>
</dbReference>
<sequence>LTLGIAAVVGVVAGAVLLLRASLPLGLLVLIGAPVLMALGHFLARPLEHRSEAEQEQAAHASGVAADLVAGVRVLKGLR</sequence>
<name>A0A6G3SNB7_STRAQ</name>
<dbReference type="AlphaFoldDB" id="A0A6G3SNB7"/>
<reference evidence="6" key="1">
    <citation type="submission" date="2020-01" db="EMBL/GenBank/DDBJ databases">
        <title>Insect and environment-associated Actinomycetes.</title>
        <authorList>
            <person name="Currrie C."/>
            <person name="Chevrette M."/>
            <person name="Carlson C."/>
            <person name="Stubbendieck R."/>
            <person name="Wendt-Pienkowski E."/>
        </authorList>
    </citation>
    <scope>NUCLEOTIDE SEQUENCE</scope>
    <source>
        <strain evidence="6">SID505</strain>
    </source>
</reference>
<dbReference type="InterPro" id="IPR036640">
    <property type="entry name" value="ABC1_TM_sf"/>
</dbReference>
<accession>A0A6G3SNB7</accession>
<keyword evidence="3" id="KW-1133">Transmembrane helix</keyword>
<comment type="caution">
    <text evidence="6">The sequence shown here is derived from an EMBL/GenBank/DDBJ whole genome shotgun (WGS) entry which is preliminary data.</text>
</comment>
<feature type="non-terminal residue" evidence="6">
    <location>
        <position position="79"/>
    </location>
</feature>
<comment type="subcellular location">
    <subcellularLocation>
        <location evidence="1">Cell membrane</location>
        <topology evidence="1">Multi-pass membrane protein</topology>
    </subcellularLocation>
</comment>
<dbReference type="Gene3D" id="1.20.1560.10">
    <property type="entry name" value="ABC transporter type 1, transmembrane domain"/>
    <property type="match status" value="1"/>
</dbReference>
<protein>
    <submittedName>
        <fullName evidence="6">ABC transporter ATP-binding protein</fullName>
    </submittedName>
</protein>
<dbReference type="GO" id="GO:0005524">
    <property type="term" value="F:ATP binding"/>
    <property type="evidence" value="ECO:0007669"/>
    <property type="project" value="UniProtKB-KW"/>
</dbReference>
<keyword evidence="4" id="KW-0472">Membrane</keyword>
<dbReference type="EMBL" id="JAAGMK010000256">
    <property type="protein sequence ID" value="NEB84389.1"/>
    <property type="molecule type" value="Genomic_DNA"/>
</dbReference>
<keyword evidence="6" id="KW-0067">ATP-binding</keyword>
<feature type="non-terminal residue" evidence="6">
    <location>
        <position position="1"/>
    </location>
</feature>
<evidence type="ECO:0000313" key="6">
    <source>
        <dbReference type="EMBL" id="NEB84389.1"/>
    </source>
</evidence>
<evidence type="ECO:0000259" key="5">
    <source>
        <dbReference type="PROSITE" id="PS50929"/>
    </source>
</evidence>
<evidence type="ECO:0000256" key="2">
    <source>
        <dbReference type="ARBA" id="ARBA00022692"/>
    </source>
</evidence>
<feature type="domain" description="ABC transmembrane type-1" evidence="5">
    <location>
        <begin position="1"/>
        <end position="79"/>
    </location>
</feature>
<organism evidence="6">
    <name type="scientific">Streptomyces anulatus</name>
    <name type="common">Streptomyces chrysomallus</name>
    <dbReference type="NCBI Taxonomy" id="1892"/>
    <lineage>
        <taxon>Bacteria</taxon>
        <taxon>Bacillati</taxon>
        <taxon>Actinomycetota</taxon>
        <taxon>Actinomycetes</taxon>
        <taxon>Kitasatosporales</taxon>
        <taxon>Streptomycetaceae</taxon>
        <taxon>Streptomyces</taxon>
    </lineage>
</organism>
<keyword evidence="2" id="KW-0812">Transmembrane</keyword>
<dbReference type="SUPFAM" id="SSF90123">
    <property type="entry name" value="ABC transporter transmembrane region"/>
    <property type="match status" value="1"/>
</dbReference>
<evidence type="ECO:0000256" key="4">
    <source>
        <dbReference type="ARBA" id="ARBA00023136"/>
    </source>
</evidence>
<gene>
    <name evidence="6" type="ORF">G3I43_09395</name>
</gene>
<keyword evidence="6" id="KW-0547">Nucleotide-binding</keyword>